<dbReference type="InterPro" id="IPR027417">
    <property type="entry name" value="P-loop_NTPase"/>
</dbReference>
<dbReference type="PANTHER" id="PTHR45772">
    <property type="entry name" value="CONSERVED COMPONENT OF ABC TRANSPORTER FOR NATURAL AMINO ACIDS-RELATED"/>
    <property type="match status" value="1"/>
</dbReference>
<keyword evidence="2" id="KW-0547">Nucleotide-binding</keyword>
<dbReference type="SUPFAM" id="SSF52540">
    <property type="entry name" value="P-loop containing nucleoside triphosphate hydrolases"/>
    <property type="match status" value="1"/>
</dbReference>
<dbReference type="GO" id="GO:0015188">
    <property type="term" value="F:L-isoleucine transmembrane transporter activity"/>
    <property type="evidence" value="ECO:0007669"/>
    <property type="project" value="TreeGrafter"/>
</dbReference>
<dbReference type="GO" id="GO:1903805">
    <property type="term" value="P:L-valine import across plasma membrane"/>
    <property type="evidence" value="ECO:0007669"/>
    <property type="project" value="TreeGrafter"/>
</dbReference>
<dbReference type="AlphaFoldDB" id="A0A4D4KX81"/>
<dbReference type="GO" id="GO:0005304">
    <property type="term" value="F:L-valine transmembrane transporter activity"/>
    <property type="evidence" value="ECO:0007669"/>
    <property type="project" value="TreeGrafter"/>
</dbReference>
<evidence type="ECO:0000256" key="4">
    <source>
        <dbReference type="SAM" id="MobiDB-lite"/>
    </source>
</evidence>
<sequence>MLVIEHDMRFIFNLCDRVAVLVQGQKLVEGTSEVVQSDERVIAAYLGTPFEGAPGAEEAAEVEAAEAGATTGATGGTTTGATDEAQRGTTARTEDGQ</sequence>
<dbReference type="GO" id="GO:0015192">
    <property type="term" value="F:L-phenylalanine transmembrane transporter activity"/>
    <property type="evidence" value="ECO:0007669"/>
    <property type="project" value="TreeGrafter"/>
</dbReference>
<comment type="caution">
    <text evidence="6">The sequence shown here is derived from an EMBL/GenBank/DDBJ whole genome shotgun (WGS) entry which is preliminary data.</text>
</comment>
<dbReference type="GO" id="GO:0042941">
    <property type="term" value="P:D-alanine transmembrane transport"/>
    <property type="evidence" value="ECO:0007669"/>
    <property type="project" value="TreeGrafter"/>
</dbReference>
<gene>
    <name evidence="6" type="ORF">SVIO_033970</name>
</gene>
<dbReference type="GO" id="GO:1903806">
    <property type="term" value="P:L-isoleucine import across plasma membrane"/>
    <property type="evidence" value="ECO:0007669"/>
    <property type="project" value="TreeGrafter"/>
</dbReference>
<accession>A0A4D4KX81</accession>
<evidence type="ECO:0000313" key="7">
    <source>
        <dbReference type="Proteomes" id="UP000301309"/>
    </source>
</evidence>
<dbReference type="GO" id="GO:0005886">
    <property type="term" value="C:plasma membrane"/>
    <property type="evidence" value="ECO:0007669"/>
    <property type="project" value="TreeGrafter"/>
</dbReference>
<dbReference type="PANTHER" id="PTHR45772:SF7">
    <property type="entry name" value="AMINO ACID ABC TRANSPORTER ATP-BINDING PROTEIN"/>
    <property type="match status" value="1"/>
</dbReference>
<protein>
    <recommendedName>
        <fullName evidence="5">Branched-chain amino acid ATP-binding cassette transporter C-terminal domain-containing protein</fullName>
    </recommendedName>
</protein>
<dbReference type="Gene3D" id="3.40.50.300">
    <property type="entry name" value="P-loop containing nucleotide triphosphate hydrolases"/>
    <property type="match status" value="1"/>
</dbReference>
<evidence type="ECO:0000256" key="3">
    <source>
        <dbReference type="ARBA" id="ARBA00022840"/>
    </source>
</evidence>
<evidence type="ECO:0000256" key="1">
    <source>
        <dbReference type="ARBA" id="ARBA00022448"/>
    </source>
</evidence>
<evidence type="ECO:0000259" key="5">
    <source>
        <dbReference type="Pfam" id="PF12399"/>
    </source>
</evidence>
<dbReference type="InterPro" id="IPR051120">
    <property type="entry name" value="ABC_AA/LPS_Transport"/>
</dbReference>
<keyword evidence="7" id="KW-1185">Reference proteome</keyword>
<dbReference type="Proteomes" id="UP000301309">
    <property type="component" value="Unassembled WGS sequence"/>
</dbReference>
<dbReference type="Pfam" id="PF12399">
    <property type="entry name" value="BCA_ABC_TP_C"/>
    <property type="match status" value="1"/>
</dbReference>
<reference evidence="6 7" key="1">
    <citation type="journal article" date="2020" name="Int. J. Syst. Evol. Microbiol.">
        <title>Reclassification of Streptomyces castelarensis and Streptomyces sporoclivatus as later heterotypic synonyms of Streptomyces antimycoticus.</title>
        <authorList>
            <person name="Komaki H."/>
            <person name="Tamura T."/>
        </authorList>
    </citation>
    <scope>NUCLEOTIDE SEQUENCE [LARGE SCALE GENOMIC DNA]</scope>
    <source>
        <strain evidence="6 7">NBRC 13459</strain>
    </source>
</reference>
<organism evidence="6 7">
    <name type="scientific">Streptomyces violaceusniger</name>
    <dbReference type="NCBI Taxonomy" id="68280"/>
    <lineage>
        <taxon>Bacteria</taxon>
        <taxon>Bacillati</taxon>
        <taxon>Actinomycetota</taxon>
        <taxon>Actinomycetes</taxon>
        <taxon>Kitasatosporales</taxon>
        <taxon>Streptomycetaceae</taxon>
        <taxon>Streptomyces</taxon>
        <taxon>Streptomyces violaceusniger group</taxon>
    </lineage>
</organism>
<keyword evidence="3" id="KW-0067">ATP-binding</keyword>
<dbReference type="InterPro" id="IPR032823">
    <property type="entry name" value="BCA_ABC_TP_C"/>
</dbReference>
<dbReference type="GO" id="GO:0005524">
    <property type="term" value="F:ATP binding"/>
    <property type="evidence" value="ECO:0007669"/>
    <property type="project" value="UniProtKB-KW"/>
</dbReference>
<dbReference type="EMBL" id="BJHW01000001">
    <property type="protein sequence ID" value="GDY52774.1"/>
    <property type="molecule type" value="Genomic_DNA"/>
</dbReference>
<proteinExistence type="predicted"/>
<keyword evidence="1" id="KW-0813">Transport</keyword>
<evidence type="ECO:0000313" key="6">
    <source>
        <dbReference type="EMBL" id="GDY52774.1"/>
    </source>
</evidence>
<feature type="domain" description="Branched-chain amino acid ATP-binding cassette transporter C-terminal" evidence="5">
    <location>
        <begin position="25"/>
        <end position="50"/>
    </location>
</feature>
<dbReference type="GO" id="GO:0015808">
    <property type="term" value="P:L-alanine transport"/>
    <property type="evidence" value="ECO:0007669"/>
    <property type="project" value="TreeGrafter"/>
</dbReference>
<feature type="region of interest" description="Disordered" evidence="4">
    <location>
        <begin position="54"/>
        <end position="97"/>
    </location>
</feature>
<name>A0A4D4KX81_STRVO</name>
<evidence type="ECO:0000256" key="2">
    <source>
        <dbReference type="ARBA" id="ARBA00022741"/>
    </source>
</evidence>